<sequence length="322" mass="37846">MLKIPHSIRQYYNDLYDKYEELDTIVCKIIKNNVLNEKWLFLHRLKSDESFYFKLQTGRITAICEDFLACTIVVDNLTQVSDAEKRLLTYFSLVDRRPQHKKLTKKKPEEFVFDDLRLFLKLKKRDSTKRLKNAIFEFQVKTFLQHAWAIATHDLIYKPIGGADWAMARVAYQIKAMLEHAEISIAQVKHLSRAKPLRKESERIKLVKKIQTMILNRWPEGMGNHIERLAENIIRLLKIAHCSENDLFKWIDQETALGRGCCLTTLSPYEIALEAMINHLDNARVILHKETKNANRKIIVPTEFIDNHPDYSSIFYSISDIR</sequence>
<comment type="caution">
    <text evidence="2">The sequence shown here is derived from an EMBL/GenBank/DDBJ whole genome shotgun (WGS) entry which is preliminary data.</text>
</comment>
<dbReference type="Proteomes" id="UP000235914">
    <property type="component" value="Unassembled WGS sequence"/>
</dbReference>
<dbReference type="AlphaFoldDB" id="A0AAP8NL62"/>
<protein>
    <recommendedName>
        <fullName evidence="1">RelA/SpoT domain-containing protein</fullName>
    </recommendedName>
</protein>
<dbReference type="GO" id="GO:0015969">
    <property type="term" value="P:guanosine tetraphosphate metabolic process"/>
    <property type="evidence" value="ECO:0007669"/>
    <property type="project" value="InterPro"/>
</dbReference>
<dbReference type="InterPro" id="IPR043519">
    <property type="entry name" value="NT_sf"/>
</dbReference>
<dbReference type="EMBL" id="PJKN01000003">
    <property type="protein sequence ID" value="PNC56401.1"/>
    <property type="molecule type" value="Genomic_DNA"/>
</dbReference>
<dbReference type="SMART" id="SM00954">
    <property type="entry name" value="RelA_SpoT"/>
    <property type="match status" value="1"/>
</dbReference>
<proteinExistence type="predicted"/>
<dbReference type="SUPFAM" id="SSF81301">
    <property type="entry name" value="Nucleotidyltransferase"/>
    <property type="match status" value="1"/>
</dbReference>
<name>A0AAP8NL62_9BACT</name>
<dbReference type="InterPro" id="IPR007685">
    <property type="entry name" value="RelA_SpoT"/>
</dbReference>
<evidence type="ECO:0000313" key="3">
    <source>
        <dbReference type="Proteomes" id="UP000235914"/>
    </source>
</evidence>
<dbReference type="Gene3D" id="3.30.460.10">
    <property type="entry name" value="Beta Polymerase, domain 2"/>
    <property type="match status" value="1"/>
</dbReference>
<accession>A0AAP8NL62</accession>
<gene>
    <name evidence="2" type="ORF">CXU09_07270</name>
</gene>
<reference evidence="2 3" key="1">
    <citation type="journal article" date="2017" name="BMC Genomics">
        <title>Genome sequencing of 39 Akkermansia muciniphila isolates reveals its population structure, genomic and functional diverisity, and global distribution in mammalian gut microbiotas.</title>
        <authorList>
            <person name="Guo X."/>
            <person name="Li S."/>
            <person name="Zhang J."/>
            <person name="Wu F."/>
            <person name="Li X."/>
            <person name="Wu D."/>
            <person name="Zhang M."/>
            <person name="Ou Z."/>
            <person name="Jie Z."/>
            <person name="Yan Q."/>
            <person name="Li P."/>
            <person name="Yi J."/>
            <person name="Peng Y."/>
        </authorList>
    </citation>
    <scope>NUCLEOTIDE SEQUENCE [LARGE SCALE GENOMIC DNA]</scope>
    <source>
        <strain evidence="2 3">GP43</strain>
    </source>
</reference>
<organism evidence="2 3">
    <name type="scientific">Akkermansia muciniphila</name>
    <dbReference type="NCBI Taxonomy" id="239935"/>
    <lineage>
        <taxon>Bacteria</taxon>
        <taxon>Pseudomonadati</taxon>
        <taxon>Verrucomicrobiota</taxon>
        <taxon>Verrucomicrobiia</taxon>
        <taxon>Verrucomicrobiales</taxon>
        <taxon>Akkermansiaceae</taxon>
        <taxon>Akkermansia</taxon>
    </lineage>
</organism>
<evidence type="ECO:0000313" key="2">
    <source>
        <dbReference type="EMBL" id="PNC56401.1"/>
    </source>
</evidence>
<evidence type="ECO:0000259" key="1">
    <source>
        <dbReference type="SMART" id="SM00954"/>
    </source>
</evidence>
<dbReference type="Pfam" id="PF04607">
    <property type="entry name" value="RelA_SpoT"/>
    <property type="match status" value="1"/>
</dbReference>
<feature type="domain" description="RelA/SpoT" evidence="1">
    <location>
        <begin position="43"/>
        <end position="163"/>
    </location>
</feature>